<comment type="caution">
    <text evidence="2">The sequence shown here is derived from an EMBL/GenBank/DDBJ whole genome shotgun (WGS) entry which is preliminary data.</text>
</comment>
<organism evidence="2 3">
    <name type="scientific">Bradyrhizobium jicamae</name>
    <dbReference type="NCBI Taxonomy" id="280332"/>
    <lineage>
        <taxon>Bacteria</taxon>
        <taxon>Pseudomonadati</taxon>
        <taxon>Pseudomonadota</taxon>
        <taxon>Alphaproteobacteria</taxon>
        <taxon>Hyphomicrobiales</taxon>
        <taxon>Nitrobacteraceae</taxon>
        <taxon>Bradyrhizobium</taxon>
    </lineage>
</organism>
<sequence>MPPEQRTQILRFHKMDSQVLKIIETNIAASINAATIRYLPFPVLVSLLSCRQEEFDLSPFTFEMPTPAGQKRANTNLRDLVADRPNSKSIPA</sequence>
<dbReference type="EMBL" id="LLXZ01000096">
    <property type="protein sequence ID" value="KRR07928.1"/>
    <property type="molecule type" value="Genomic_DNA"/>
</dbReference>
<protein>
    <submittedName>
        <fullName evidence="2">Uncharacterized protein</fullName>
    </submittedName>
</protein>
<evidence type="ECO:0000256" key="1">
    <source>
        <dbReference type="SAM" id="MobiDB-lite"/>
    </source>
</evidence>
<dbReference type="AlphaFoldDB" id="A0A0R3LJH7"/>
<dbReference type="STRING" id="280332.CQ12_25345"/>
<proteinExistence type="predicted"/>
<name>A0A0R3LJH7_9BRAD</name>
<evidence type="ECO:0000313" key="2">
    <source>
        <dbReference type="EMBL" id="KRR07928.1"/>
    </source>
</evidence>
<evidence type="ECO:0000313" key="3">
    <source>
        <dbReference type="Proteomes" id="UP000050863"/>
    </source>
</evidence>
<keyword evidence="3" id="KW-1185">Reference proteome</keyword>
<accession>A0A0R3LJH7</accession>
<reference evidence="2 3" key="1">
    <citation type="submission" date="2014-03" db="EMBL/GenBank/DDBJ databases">
        <title>Bradyrhizobium valentinum sp. nov., isolated from effective nodules of Lupinus mariae-josephae, a lupine endemic of basic-lime soils in Eastern Spain.</title>
        <authorList>
            <person name="Duran D."/>
            <person name="Rey L."/>
            <person name="Navarro A."/>
            <person name="Busquets A."/>
            <person name="Imperial J."/>
            <person name="Ruiz-Argueso T."/>
        </authorList>
    </citation>
    <scope>NUCLEOTIDE SEQUENCE [LARGE SCALE GENOMIC DNA]</scope>
    <source>
        <strain evidence="2 3">PAC68</strain>
    </source>
</reference>
<dbReference type="Proteomes" id="UP000050863">
    <property type="component" value="Unassembled WGS sequence"/>
</dbReference>
<gene>
    <name evidence="2" type="ORF">CQ12_25345</name>
</gene>
<feature type="region of interest" description="Disordered" evidence="1">
    <location>
        <begin position="64"/>
        <end position="92"/>
    </location>
</feature>